<evidence type="ECO:0000313" key="6">
    <source>
        <dbReference type="EMBL" id="SHO54580.1"/>
    </source>
</evidence>
<keyword evidence="2" id="KW-0547">Nucleotide-binding</keyword>
<sequence>MAMVKPASTTRNPASAQSSLETLALIDHSSELTLNIATPVGKKFRCHTTFIGIHSNTYILTELPSSSGGNTQTFFQPGFWCNVKAISHRGEGAFIYFRSQLLHVLTKPIPMAVMSIPEGVKLTPLRKEARYQIKLPGFIQFDNSKVECEIRDLSKSGCCFSTALLAKKLYEGDYAIILLKLGAQEIRVEGKICNIQRNTPHRIDHGFELTDKGKASIRPLLEHLDINGTKIILDQASEATPESNHE</sequence>
<dbReference type="GO" id="GO:0035438">
    <property type="term" value="F:cyclic-di-GMP binding"/>
    <property type="evidence" value="ECO:0007669"/>
    <property type="project" value="InterPro"/>
</dbReference>
<gene>
    <name evidence="6" type="ORF">VQ7734_00294</name>
</gene>
<keyword evidence="3" id="KW-0975">Bacterial flagellum</keyword>
<dbReference type="Gene3D" id="2.40.10.220">
    <property type="entry name" value="predicted glycosyltransferase like domains"/>
    <property type="match status" value="1"/>
</dbReference>
<proteinExistence type="predicted"/>
<feature type="domain" description="Type III secretion system flagellar brake protein YcgR PilZN" evidence="5">
    <location>
        <begin position="31"/>
        <end position="117"/>
    </location>
</feature>
<dbReference type="InterPro" id="IPR009926">
    <property type="entry name" value="T3SS_YcgR_PilZN"/>
</dbReference>
<name>A0A1M7YPM5_9VIBR</name>
<dbReference type="STRING" id="1117707.VQ7734_00294"/>
<dbReference type="Proteomes" id="UP000184600">
    <property type="component" value="Unassembled WGS sequence"/>
</dbReference>
<organism evidence="6 7">
    <name type="scientific">Vibrio quintilis</name>
    <dbReference type="NCBI Taxonomy" id="1117707"/>
    <lineage>
        <taxon>Bacteria</taxon>
        <taxon>Pseudomonadati</taxon>
        <taxon>Pseudomonadota</taxon>
        <taxon>Gammaproteobacteria</taxon>
        <taxon>Vibrionales</taxon>
        <taxon>Vibrionaceae</taxon>
        <taxon>Vibrio</taxon>
    </lineage>
</organism>
<evidence type="ECO:0000259" key="4">
    <source>
        <dbReference type="Pfam" id="PF07238"/>
    </source>
</evidence>
<dbReference type="AlphaFoldDB" id="A0A1M7YPM5"/>
<dbReference type="Gene3D" id="2.30.110.10">
    <property type="entry name" value="Electron Transport, Fmn-binding Protein, Chain A"/>
    <property type="match status" value="1"/>
</dbReference>
<reference evidence="7" key="1">
    <citation type="submission" date="2016-12" db="EMBL/GenBank/DDBJ databases">
        <authorList>
            <person name="Rodrigo-Torres L."/>
            <person name="Arahal R.D."/>
            <person name="Lucena T."/>
        </authorList>
    </citation>
    <scope>NUCLEOTIDE SEQUENCE [LARGE SCALE GENOMIC DNA]</scope>
</reference>
<dbReference type="Pfam" id="PF07238">
    <property type="entry name" value="PilZ"/>
    <property type="match status" value="1"/>
</dbReference>
<dbReference type="OrthoDB" id="5586887at2"/>
<evidence type="ECO:0000256" key="3">
    <source>
        <dbReference type="ARBA" id="ARBA00023143"/>
    </source>
</evidence>
<dbReference type="InterPro" id="IPR009875">
    <property type="entry name" value="PilZ_domain"/>
</dbReference>
<dbReference type="SUPFAM" id="SSF141371">
    <property type="entry name" value="PilZ domain-like"/>
    <property type="match status" value="2"/>
</dbReference>
<evidence type="ECO:0000256" key="2">
    <source>
        <dbReference type="ARBA" id="ARBA00022741"/>
    </source>
</evidence>
<keyword evidence="7" id="KW-1185">Reference proteome</keyword>
<accession>A0A1M7YPM5</accession>
<dbReference type="InterPro" id="IPR012349">
    <property type="entry name" value="Split_barrel_FMN-bd"/>
</dbReference>
<dbReference type="Pfam" id="PF12945">
    <property type="entry name" value="PilZNR"/>
    <property type="match status" value="1"/>
</dbReference>
<dbReference type="EMBL" id="FRFG01000005">
    <property type="protein sequence ID" value="SHO54580.1"/>
    <property type="molecule type" value="Genomic_DNA"/>
</dbReference>
<evidence type="ECO:0000256" key="1">
    <source>
        <dbReference type="ARBA" id="ARBA00022636"/>
    </source>
</evidence>
<evidence type="ECO:0000259" key="5">
    <source>
        <dbReference type="Pfam" id="PF12945"/>
    </source>
</evidence>
<dbReference type="RefSeq" id="WP_073579492.1">
    <property type="nucleotide sequence ID" value="NZ_AP024898.1"/>
</dbReference>
<protein>
    <submittedName>
        <fullName evidence="6">Cyclic di-GMP binding protein</fullName>
    </submittedName>
</protein>
<evidence type="ECO:0000313" key="7">
    <source>
        <dbReference type="Proteomes" id="UP000184600"/>
    </source>
</evidence>
<keyword evidence="1" id="KW-0973">c-di-GMP</keyword>
<feature type="domain" description="PilZ" evidence="4">
    <location>
        <begin position="125"/>
        <end position="216"/>
    </location>
</feature>